<evidence type="ECO:0000313" key="3">
    <source>
        <dbReference type="Proteomes" id="UP000729402"/>
    </source>
</evidence>
<sequence length="136" mass="14690">MVLCSSLDLFLYSKGVRPATNQALRLICRYEQLCSFSSEEYMVMKGSLNLALIQLESATNSHLIHVQLPGVFPGNACDEIKQLSTSKTGTENPSAAGVLGAGHQTKTTSIARLSRKRLQLLQPHHTNTPAAPLAAN</sequence>
<evidence type="ECO:0000313" key="2">
    <source>
        <dbReference type="EMBL" id="KAG8054160.1"/>
    </source>
</evidence>
<reference evidence="2" key="2">
    <citation type="submission" date="2021-02" db="EMBL/GenBank/DDBJ databases">
        <authorList>
            <person name="Kimball J.A."/>
            <person name="Haas M.W."/>
            <person name="Macchietto M."/>
            <person name="Kono T."/>
            <person name="Duquette J."/>
            <person name="Shao M."/>
        </authorList>
    </citation>
    <scope>NUCLEOTIDE SEQUENCE</scope>
    <source>
        <tissue evidence="2">Fresh leaf tissue</tissue>
    </source>
</reference>
<name>A0A8J5S330_ZIZPA</name>
<dbReference type="EMBL" id="JAAALK010000288">
    <property type="protein sequence ID" value="KAG8054160.1"/>
    <property type="molecule type" value="Genomic_DNA"/>
</dbReference>
<dbReference type="Proteomes" id="UP000729402">
    <property type="component" value="Unassembled WGS sequence"/>
</dbReference>
<proteinExistence type="predicted"/>
<gene>
    <name evidence="2" type="ORF">GUJ93_ZPchr0001g30168</name>
</gene>
<comment type="caution">
    <text evidence="2">The sequence shown here is derived from an EMBL/GenBank/DDBJ whole genome shotgun (WGS) entry which is preliminary data.</text>
</comment>
<dbReference type="AlphaFoldDB" id="A0A8J5S330"/>
<organism evidence="2 3">
    <name type="scientific">Zizania palustris</name>
    <name type="common">Northern wild rice</name>
    <dbReference type="NCBI Taxonomy" id="103762"/>
    <lineage>
        <taxon>Eukaryota</taxon>
        <taxon>Viridiplantae</taxon>
        <taxon>Streptophyta</taxon>
        <taxon>Embryophyta</taxon>
        <taxon>Tracheophyta</taxon>
        <taxon>Spermatophyta</taxon>
        <taxon>Magnoliopsida</taxon>
        <taxon>Liliopsida</taxon>
        <taxon>Poales</taxon>
        <taxon>Poaceae</taxon>
        <taxon>BOP clade</taxon>
        <taxon>Oryzoideae</taxon>
        <taxon>Oryzeae</taxon>
        <taxon>Zizaniinae</taxon>
        <taxon>Zizania</taxon>
    </lineage>
</organism>
<feature type="region of interest" description="Disordered" evidence="1">
    <location>
        <begin position="84"/>
        <end position="103"/>
    </location>
</feature>
<feature type="compositionally biased region" description="Polar residues" evidence="1">
    <location>
        <begin position="84"/>
        <end position="93"/>
    </location>
</feature>
<keyword evidence="3" id="KW-1185">Reference proteome</keyword>
<evidence type="ECO:0000256" key="1">
    <source>
        <dbReference type="SAM" id="MobiDB-lite"/>
    </source>
</evidence>
<accession>A0A8J5S330</accession>
<protein>
    <submittedName>
        <fullName evidence="2">Uncharacterized protein</fullName>
    </submittedName>
</protein>
<reference evidence="2" key="1">
    <citation type="journal article" date="2021" name="bioRxiv">
        <title>Whole Genome Assembly and Annotation of Northern Wild Rice, Zizania palustris L., Supports a Whole Genome Duplication in the Zizania Genus.</title>
        <authorList>
            <person name="Haas M."/>
            <person name="Kono T."/>
            <person name="Macchietto M."/>
            <person name="Millas R."/>
            <person name="McGilp L."/>
            <person name="Shao M."/>
            <person name="Duquette J."/>
            <person name="Hirsch C.N."/>
            <person name="Kimball J."/>
        </authorList>
    </citation>
    <scope>NUCLEOTIDE SEQUENCE</scope>
    <source>
        <tissue evidence="2">Fresh leaf tissue</tissue>
    </source>
</reference>